<evidence type="ECO:0000256" key="2">
    <source>
        <dbReference type="ARBA" id="ARBA00022475"/>
    </source>
</evidence>
<keyword evidence="10" id="KW-1185">Reference proteome</keyword>
<feature type="transmembrane region" description="Helical" evidence="7">
    <location>
        <begin position="305"/>
        <end position="327"/>
    </location>
</feature>
<dbReference type="Proteomes" id="UP000317243">
    <property type="component" value="Unassembled WGS sequence"/>
</dbReference>
<dbReference type="Pfam" id="PF03176">
    <property type="entry name" value="MMPL"/>
    <property type="match status" value="2"/>
</dbReference>
<dbReference type="InterPro" id="IPR050545">
    <property type="entry name" value="Mycobact_MmpL"/>
</dbReference>
<dbReference type="PROSITE" id="PS50156">
    <property type="entry name" value="SSD"/>
    <property type="match status" value="1"/>
</dbReference>
<feature type="transmembrane region" description="Helical" evidence="7">
    <location>
        <begin position="260"/>
        <end position="285"/>
    </location>
</feature>
<protein>
    <submittedName>
        <fullName evidence="9">Preprotein translocase subunit SecF</fullName>
    </submittedName>
</protein>
<evidence type="ECO:0000256" key="3">
    <source>
        <dbReference type="ARBA" id="ARBA00022692"/>
    </source>
</evidence>
<feature type="transmembrane region" description="Helical" evidence="7">
    <location>
        <begin position="333"/>
        <end position="356"/>
    </location>
</feature>
<accession>A0A5C5WN71</accession>
<keyword evidence="4 7" id="KW-1133">Transmembrane helix</keyword>
<evidence type="ECO:0000256" key="4">
    <source>
        <dbReference type="ARBA" id="ARBA00022989"/>
    </source>
</evidence>
<dbReference type="InterPro" id="IPR004869">
    <property type="entry name" value="MMPL_dom"/>
</dbReference>
<evidence type="ECO:0000256" key="7">
    <source>
        <dbReference type="SAM" id="Phobius"/>
    </source>
</evidence>
<keyword evidence="3 7" id="KW-0812">Transmembrane</keyword>
<feature type="transmembrane region" description="Helical" evidence="7">
    <location>
        <begin position="234"/>
        <end position="254"/>
    </location>
</feature>
<dbReference type="PANTHER" id="PTHR33406:SF12">
    <property type="entry name" value="BLR2997 PROTEIN"/>
    <property type="match status" value="1"/>
</dbReference>
<keyword evidence="5 7" id="KW-0472">Membrane</keyword>
<feature type="transmembrane region" description="Helical" evidence="7">
    <location>
        <begin position="641"/>
        <end position="662"/>
    </location>
</feature>
<dbReference type="PANTHER" id="PTHR33406">
    <property type="entry name" value="MEMBRANE PROTEIN MJ1562-RELATED"/>
    <property type="match status" value="1"/>
</dbReference>
<name>A0A5C5WN71_9PLAN</name>
<reference evidence="9 10" key="1">
    <citation type="submission" date="2019-02" db="EMBL/GenBank/DDBJ databases">
        <title>Deep-cultivation of Planctomycetes and their phenomic and genomic characterization uncovers novel biology.</title>
        <authorList>
            <person name="Wiegand S."/>
            <person name="Jogler M."/>
            <person name="Boedeker C."/>
            <person name="Pinto D."/>
            <person name="Vollmers J."/>
            <person name="Rivas-Marin E."/>
            <person name="Kohn T."/>
            <person name="Peeters S.H."/>
            <person name="Heuer A."/>
            <person name="Rast P."/>
            <person name="Oberbeckmann S."/>
            <person name="Bunk B."/>
            <person name="Jeske O."/>
            <person name="Meyerdierks A."/>
            <person name="Storesund J.E."/>
            <person name="Kallscheuer N."/>
            <person name="Luecker S."/>
            <person name="Lage O.M."/>
            <person name="Pohl T."/>
            <person name="Merkel B.J."/>
            <person name="Hornburger P."/>
            <person name="Mueller R.-W."/>
            <person name="Bruemmer F."/>
            <person name="Labrenz M."/>
            <person name="Spormann A.M."/>
            <person name="Op Den Camp H."/>
            <person name="Overmann J."/>
            <person name="Amann R."/>
            <person name="Jetten M.S.M."/>
            <person name="Mascher T."/>
            <person name="Medema M.H."/>
            <person name="Devos D.P."/>
            <person name="Kaster A.-K."/>
            <person name="Ovreas L."/>
            <person name="Rohde M."/>
            <person name="Galperin M.Y."/>
            <person name="Jogler C."/>
        </authorList>
    </citation>
    <scope>NUCLEOTIDE SEQUENCE [LARGE SCALE GENOMIC DNA]</scope>
    <source>
        <strain evidence="9 10">KOR42</strain>
    </source>
</reference>
<dbReference type="RefSeq" id="WP_146511039.1">
    <property type="nucleotide sequence ID" value="NZ_SIHI01000013.1"/>
</dbReference>
<dbReference type="InterPro" id="IPR000731">
    <property type="entry name" value="SSD"/>
</dbReference>
<evidence type="ECO:0000313" key="10">
    <source>
        <dbReference type="Proteomes" id="UP000317243"/>
    </source>
</evidence>
<feature type="transmembrane region" description="Helical" evidence="7">
    <location>
        <begin position="715"/>
        <end position="741"/>
    </location>
</feature>
<gene>
    <name evidence="9" type="ORF">KOR42_35990</name>
</gene>
<evidence type="ECO:0000256" key="5">
    <source>
        <dbReference type="ARBA" id="ARBA00023136"/>
    </source>
</evidence>
<dbReference type="GO" id="GO:0005886">
    <property type="term" value="C:plasma membrane"/>
    <property type="evidence" value="ECO:0007669"/>
    <property type="project" value="UniProtKB-SubCell"/>
</dbReference>
<proteinExistence type="predicted"/>
<evidence type="ECO:0000256" key="6">
    <source>
        <dbReference type="SAM" id="MobiDB-lite"/>
    </source>
</evidence>
<evidence type="ECO:0000259" key="8">
    <source>
        <dbReference type="PROSITE" id="PS50156"/>
    </source>
</evidence>
<sequence length="769" mass="83181">MNGPTDHTELFRRRVQKRAWVTLALIGLLVPFVIVGAIRSIDGMRITPEKWMSPTNPQRRAFEEFRRNFEGNDVVDVSWEGCTLGDPKLLLLQNELMARNTLPDLPEVVPFERVLTGPGVLEQMTSPPLGLSTEDAIQRLTGVLVGPDQETSCALVVLTYDGNEARKKSLEHLLNVSQDVTGFSEEELIVAGPPHDGVAIDAESLQGINFYGTLSTLVAAILCIVCLRSWRISGLIIGIACLGQGLVLAAVYFSGLTLDAVLIVAPPLVFVLTVSAGVHFCNYYFAQSNLLPPIPAVEAAMREGWAPCCLAAITTAVGLSSLSVSGIAPVAAFGRISACGLLVTVTILIGVLPDALCKWPIRKKASSNLFSAKQLHWFGGVVVRHSVPITLISVVGIISLGQGLRSIRTSVDATSLFASDTKIITDYQWLEEKIGPSVPVEVVVHIEDDDALSLSQQIELISTIHSALKTVPGIDSVLSARSFLPEEVWTESKGPLVRQALIRRRLHDSRDLIEESNYFYPGENGDAWRLTGRVRATEGRSYGELQSKIEAQVEEILDAQELPPNSVRAEYTGMMPLIESVQVMIMHDLFWSLLTAFGLIGISVLLVLRQPGLALMVTVLNTFPVIVTFGAMGLLSVPIDIGSMMTAGVAMGIAVDDTIHFLCFHRMKSKELGRSREAIIESVAVCGAAMLQTTLICAASMLVFALSAFVPTRQFGLLMASILMIALLSDLITLPALLTLWNRSSDSEPHPSSSCPIGDGEEQQTVVSG</sequence>
<dbReference type="SUPFAM" id="SSF82866">
    <property type="entry name" value="Multidrug efflux transporter AcrB transmembrane domain"/>
    <property type="match status" value="2"/>
</dbReference>
<feature type="transmembrane region" description="Helical" evidence="7">
    <location>
        <begin position="615"/>
        <end position="635"/>
    </location>
</feature>
<organism evidence="9 10">
    <name type="scientific">Thalassoglobus neptunius</name>
    <dbReference type="NCBI Taxonomy" id="1938619"/>
    <lineage>
        <taxon>Bacteria</taxon>
        <taxon>Pseudomonadati</taxon>
        <taxon>Planctomycetota</taxon>
        <taxon>Planctomycetia</taxon>
        <taxon>Planctomycetales</taxon>
        <taxon>Planctomycetaceae</taxon>
        <taxon>Thalassoglobus</taxon>
    </lineage>
</organism>
<feature type="transmembrane region" description="Helical" evidence="7">
    <location>
        <begin position="589"/>
        <end position="608"/>
    </location>
</feature>
<feature type="region of interest" description="Disordered" evidence="6">
    <location>
        <begin position="747"/>
        <end position="769"/>
    </location>
</feature>
<feature type="transmembrane region" description="Helical" evidence="7">
    <location>
        <begin position="377"/>
        <end position="400"/>
    </location>
</feature>
<feature type="transmembrane region" description="Helical" evidence="7">
    <location>
        <begin position="208"/>
        <end position="227"/>
    </location>
</feature>
<comment type="caution">
    <text evidence="9">The sequence shown here is derived from an EMBL/GenBank/DDBJ whole genome shotgun (WGS) entry which is preliminary data.</text>
</comment>
<comment type="subcellular location">
    <subcellularLocation>
        <location evidence="1">Cell membrane</location>
        <topology evidence="1">Multi-pass membrane protein</topology>
    </subcellularLocation>
</comment>
<dbReference type="Gene3D" id="1.20.1640.10">
    <property type="entry name" value="Multidrug efflux transporter AcrB transmembrane domain"/>
    <property type="match status" value="2"/>
</dbReference>
<feature type="transmembrane region" description="Helical" evidence="7">
    <location>
        <begin position="683"/>
        <end position="709"/>
    </location>
</feature>
<evidence type="ECO:0000313" key="9">
    <source>
        <dbReference type="EMBL" id="TWT51551.1"/>
    </source>
</evidence>
<feature type="transmembrane region" description="Helical" evidence="7">
    <location>
        <begin position="20"/>
        <end position="38"/>
    </location>
</feature>
<feature type="domain" description="SSD" evidence="8">
    <location>
        <begin position="580"/>
        <end position="740"/>
    </location>
</feature>
<dbReference type="EMBL" id="SIHI01000013">
    <property type="protein sequence ID" value="TWT51551.1"/>
    <property type="molecule type" value="Genomic_DNA"/>
</dbReference>
<dbReference type="OrthoDB" id="2112773at2"/>
<evidence type="ECO:0000256" key="1">
    <source>
        <dbReference type="ARBA" id="ARBA00004651"/>
    </source>
</evidence>
<dbReference type="AlphaFoldDB" id="A0A5C5WN71"/>
<keyword evidence="2" id="KW-1003">Cell membrane</keyword>